<organism evidence="2 3">
    <name type="scientific">Armillaria solidipes</name>
    <dbReference type="NCBI Taxonomy" id="1076256"/>
    <lineage>
        <taxon>Eukaryota</taxon>
        <taxon>Fungi</taxon>
        <taxon>Dikarya</taxon>
        <taxon>Basidiomycota</taxon>
        <taxon>Agaricomycotina</taxon>
        <taxon>Agaricomycetes</taxon>
        <taxon>Agaricomycetidae</taxon>
        <taxon>Agaricales</taxon>
        <taxon>Marasmiineae</taxon>
        <taxon>Physalacriaceae</taxon>
        <taxon>Armillaria</taxon>
    </lineage>
</organism>
<dbReference type="EMBL" id="KZ293536">
    <property type="protein sequence ID" value="PBK58559.1"/>
    <property type="molecule type" value="Genomic_DNA"/>
</dbReference>
<proteinExistence type="predicted"/>
<evidence type="ECO:0000313" key="3">
    <source>
        <dbReference type="Proteomes" id="UP000218334"/>
    </source>
</evidence>
<keyword evidence="3" id="KW-1185">Reference proteome</keyword>
<evidence type="ECO:0000256" key="1">
    <source>
        <dbReference type="SAM" id="MobiDB-lite"/>
    </source>
</evidence>
<dbReference type="AlphaFoldDB" id="A0A2H3AHU7"/>
<gene>
    <name evidence="2" type="ORF">ARMSODRAFT_1028162</name>
</gene>
<feature type="compositionally biased region" description="Low complexity" evidence="1">
    <location>
        <begin position="134"/>
        <end position="157"/>
    </location>
</feature>
<dbReference type="Proteomes" id="UP000218334">
    <property type="component" value="Unassembled WGS sequence"/>
</dbReference>
<protein>
    <submittedName>
        <fullName evidence="2">Uncharacterized protein</fullName>
    </submittedName>
</protein>
<feature type="region of interest" description="Disordered" evidence="1">
    <location>
        <begin position="110"/>
        <end position="189"/>
    </location>
</feature>
<accession>A0A2H3AHU7</accession>
<evidence type="ECO:0000313" key="2">
    <source>
        <dbReference type="EMBL" id="PBK58559.1"/>
    </source>
</evidence>
<name>A0A2H3AHU7_9AGAR</name>
<sequence>MSLDIFLSALGSLGYESCPTEPTLSQRLPGMISLGSQIQNYLTISKIPPLFPRPPPQIQTIPCKANRQVLQLSSPRMSLSHYPTRQDDINTETHVTNAFVARACSYTPVQSQSSSPANFEPADVASTIPDASRSDSPLSSTPSSSSETSLKSQSSTPPIFQPTDVAFTPQTRQGAPPGLSFPDEPTAYY</sequence>
<reference evidence="3" key="1">
    <citation type="journal article" date="2017" name="Nat. Ecol. Evol.">
        <title>Genome expansion and lineage-specific genetic innovations in the forest pathogenic fungi Armillaria.</title>
        <authorList>
            <person name="Sipos G."/>
            <person name="Prasanna A.N."/>
            <person name="Walter M.C."/>
            <person name="O'Connor E."/>
            <person name="Balint B."/>
            <person name="Krizsan K."/>
            <person name="Kiss B."/>
            <person name="Hess J."/>
            <person name="Varga T."/>
            <person name="Slot J."/>
            <person name="Riley R."/>
            <person name="Boka B."/>
            <person name="Rigling D."/>
            <person name="Barry K."/>
            <person name="Lee J."/>
            <person name="Mihaltcheva S."/>
            <person name="LaButti K."/>
            <person name="Lipzen A."/>
            <person name="Waldron R."/>
            <person name="Moloney N.M."/>
            <person name="Sperisen C."/>
            <person name="Kredics L."/>
            <person name="Vagvoelgyi C."/>
            <person name="Patrignani A."/>
            <person name="Fitzpatrick D."/>
            <person name="Nagy I."/>
            <person name="Doyle S."/>
            <person name="Anderson J.B."/>
            <person name="Grigoriev I.V."/>
            <person name="Gueldener U."/>
            <person name="Muensterkoetter M."/>
            <person name="Nagy L.G."/>
        </authorList>
    </citation>
    <scope>NUCLEOTIDE SEQUENCE [LARGE SCALE GENOMIC DNA]</scope>
    <source>
        <strain evidence="3">28-4</strain>
    </source>
</reference>